<dbReference type="OrthoDB" id="9801785at2"/>
<dbReference type="PRINTS" id="PR01713">
    <property type="entry name" value="NUCEPIMERASE"/>
</dbReference>
<dbReference type="Pfam" id="PF01370">
    <property type="entry name" value="Epimerase"/>
    <property type="match status" value="1"/>
</dbReference>
<reference evidence="4" key="1">
    <citation type="submission" date="2018-06" db="EMBL/GenBank/DDBJ databases">
        <authorList>
            <person name="Khan S.A."/>
        </authorList>
    </citation>
    <scope>NUCLEOTIDE SEQUENCE [LARGE SCALE GENOMIC DNA]</scope>
    <source>
        <strain evidence="4">DB-1506</strain>
    </source>
</reference>
<dbReference type="PANTHER" id="PTHR43574">
    <property type="entry name" value="EPIMERASE-RELATED"/>
    <property type="match status" value="1"/>
</dbReference>
<evidence type="ECO:0000313" key="3">
    <source>
        <dbReference type="EMBL" id="RAI59116.1"/>
    </source>
</evidence>
<evidence type="ECO:0000313" key="4">
    <source>
        <dbReference type="Proteomes" id="UP000249065"/>
    </source>
</evidence>
<keyword evidence="1" id="KW-0520">NAD</keyword>
<dbReference type="InterPro" id="IPR036291">
    <property type="entry name" value="NAD(P)-bd_dom_sf"/>
</dbReference>
<dbReference type="EMBL" id="QLIX01000006">
    <property type="protein sequence ID" value="RAI59116.1"/>
    <property type="molecule type" value="Genomic_DNA"/>
</dbReference>
<organism evidence="3 4">
    <name type="scientific">Roseicella frigidaeris</name>
    <dbReference type="NCBI Taxonomy" id="2230885"/>
    <lineage>
        <taxon>Bacteria</taxon>
        <taxon>Pseudomonadati</taxon>
        <taxon>Pseudomonadota</taxon>
        <taxon>Alphaproteobacteria</taxon>
        <taxon>Acetobacterales</taxon>
        <taxon>Roseomonadaceae</taxon>
        <taxon>Roseicella</taxon>
    </lineage>
</organism>
<name>A0A327M9M4_9PROT</name>
<dbReference type="InterPro" id="IPR001509">
    <property type="entry name" value="Epimerase_deHydtase"/>
</dbReference>
<comment type="caution">
    <text evidence="3">The sequence shown here is derived from an EMBL/GenBank/DDBJ whole genome shotgun (WGS) entry which is preliminary data.</text>
</comment>
<accession>A0A327M9M4</accession>
<feature type="domain" description="NAD-dependent epimerase/dehydratase" evidence="2">
    <location>
        <begin position="4"/>
        <end position="234"/>
    </location>
</feature>
<keyword evidence="4" id="KW-1185">Reference proteome</keyword>
<evidence type="ECO:0000259" key="2">
    <source>
        <dbReference type="Pfam" id="PF01370"/>
    </source>
</evidence>
<proteinExistence type="predicted"/>
<protein>
    <recommendedName>
        <fullName evidence="2">NAD-dependent epimerase/dehydratase domain-containing protein</fullName>
    </recommendedName>
</protein>
<dbReference type="Gene3D" id="3.40.50.720">
    <property type="entry name" value="NAD(P)-binding Rossmann-like Domain"/>
    <property type="match status" value="1"/>
</dbReference>
<dbReference type="SUPFAM" id="SSF51735">
    <property type="entry name" value="NAD(P)-binding Rossmann-fold domains"/>
    <property type="match status" value="1"/>
</dbReference>
<dbReference type="AlphaFoldDB" id="A0A327M9M4"/>
<sequence length="333" mass="36540">MKFLVTGSAGFIGFHVAARLLAAGHAVAGIDAMVPYYDVRLKQARHAELARHPGFTAHIFDLTDAARLEEVMAREAPEVVIHLAAQAGVRYALEHPASYVHANIGGTFALLEACRAQPVRHLLMASTSSAYGANTAMPFRETEAVATPLNIYAATKLATEQLGHAHAAIRRQPITMFRFFTVYGPWGRPDMAFFKFTDAILHGRAIDIYNHGRMERDFTYIDDLVTSITQLADYVPEAGRKVADCDSVSPAAPFRVVNIGNARPVPLLDLIAEIERACGREAIRTYLPMQPGEVLKTWADTSLLRALTGQVPSTGIEIGIPAFVAWYRRHYGV</sequence>
<dbReference type="RefSeq" id="WP_111469867.1">
    <property type="nucleotide sequence ID" value="NZ_QLIX01000006.1"/>
</dbReference>
<evidence type="ECO:0000256" key="1">
    <source>
        <dbReference type="ARBA" id="ARBA00023027"/>
    </source>
</evidence>
<dbReference type="Proteomes" id="UP000249065">
    <property type="component" value="Unassembled WGS sequence"/>
</dbReference>
<gene>
    <name evidence="3" type="ORF">DOO78_11355</name>
</gene>